<dbReference type="InterPro" id="IPR023577">
    <property type="entry name" value="CYTH_domain"/>
</dbReference>
<feature type="domain" description="CHAD" evidence="2">
    <location>
        <begin position="221"/>
        <end position="504"/>
    </location>
</feature>
<protein>
    <submittedName>
        <fullName evidence="3">CHAD domain-containing protein</fullName>
    </submittedName>
</protein>
<dbReference type="SMART" id="SM00880">
    <property type="entry name" value="CHAD"/>
    <property type="match status" value="1"/>
</dbReference>
<dbReference type="InterPro" id="IPR038186">
    <property type="entry name" value="CHAD_dom_sf"/>
</dbReference>
<name>A0ABW1ALE2_9RHOO</name>
<evidence type="ECO:0000313" key="4">
    <source>
        <dbReference type="Proteomes" id="UP001595974"/>
    </source>
</evidence>
<dbReference type="PROSITE" id="PS51708">
    <property type="entry name" value="CHAD"/>
    <property type="match status" value="1"/>
</dbReference>
<dbReference type="Pfam" id="PF01928">
    <property type="entry name" value="CYTH"/>
    <property type="match status" value="1"/>
</dbReference>
<reference evidence="4" key="1">
    <citation type="journal article" date="2019" name="Int. J. Syst. Evol. Microbiol.">
        <title>The Global Catalogue of Microorganisms (GCM) 10K type strain sequencing project: providing services to taxonomists for standard genome sequencing and annotation.</title>
        <authorList>
            <consortium name="The Broad Institute Genomics Platform"/>
            <consortium name="The Broad Institute Genome Sequencing Center for Infectious Disease"/>
            <person name="Wu L."/>
            <person name="Ma J."/>
        </authorList>
    </citation>
    <scope>NUCLEOTIDE SEQUENCE [LARGE SCALE GENOMIC DNA]</scope>
    <source>
        <strain evidence="4">SHR3</strain>
    </source>
</reference>
<gene>
    <name evidence="3" type="ORF">ACFPTN_01820</name>
</gene>
<dbReference type="InterPro" id="IPR033469">
    <property type="entry name" value="CYTH-like_dom_sf"/>
</dbReference>
<dbReference type="InterPro" id="IPR007899">
    <property type="entry name" value="CHAD_dom"/>
</dbReference>
<dbReference type="PANTHER" id="PTHR39569">
    <property type="entry name" value="INORGANIC TRIPHOSPHATASE"/>
    <property type="match status" value="1"/>
</dbReference>
<dbReference type="PANTHER" id="PTHR39569:SF1">
    <property type="entry name" value="INORGANIC TRIPHOSPHATASE"/>
    <property type="match status" value="1"/>
</dbReference>
<proteinExistence type="predicted"/>
<dbReference type="RefSeq" id="WP_096448969.1">
    <property type="nucleotide sequence ID" value="NZ_JBHSOG010000007.1"/>
</dbReference>
<organism evidence="3 4">
    <name type="scientific">Thauera sinica</name>
    <dbReference type="NCBI Taxonomy" id="2665146"/>
    <lineage>
        <taxon>Bacteria</taxon>
        <taxon>Pseudomonadati</taxon>
        <taxon>Pseudomonadota</taxon>
        <taxon>Betaproteobacteria</taxon>
        <taxon>Rhodocyclales</taxon>
        <taxon>Zoogloeaceae</taxon>
        <taxon>Thauera</taxon>
    </lineage>
</organism>
<comment type="caution">
    <text evidence="3">The sequence shown here is derived from an EMBL/GenBank/DDBJ whole genome shotgun (WGS) entry which is preliminary data.</text>
</comment>
<dbReference type="Pfam" id="PF05235">
    <property type="entry name" value="CHAD"/>
    <property type="match status" value="1"/>
</dbReference>
<dbReference type="SMART" id="SM01118">
    <property type="entry name" value="CYTH"/>
    <property type="match status" value="1"/>
</dbReference>
<dbReference type="Gene3D" id="2.40.320.10">
    <property type="entry name" value="Hypothetical Protein Pfu-838710-001"/>
    <property type="match status" value="1"/>
</dbReference>
<keyword evidence="4" id="KW-1185">Reference proteome</keyword>
<sequence>MSQEIELKLTLPPRAVAALRRHPLVAAAPRLGPVQTLHNTYYDTPSLDLKAHKVAVRTRQLGRNRLQTVKCAAVSGGGLSQRPEWEQPYGGTFDFSQVDAPATARLLARHAAALEPVFTTRFRRETRRHEPRTGVSILLMIDTGSIEVATPDGEKRTDLISELELELEHGAPADLLELACELARDLPLMPADASKAERGYRLFLQQPATLARAEPSTISADQDVVEAFRTLALSCLRQWQANASAAAHSHDPDFIHQLRVSQRRLRSLLKAFAPALPVEFVGEWNVRLRENTNRFGDARDLDVLHMELIDPVQPEGLPDAEGMARLLRLAADARTAARRNAERNLDPAAQGRLMLEFTAALLRLPTGPLAAAADLRTFARLRLARLRKRGRRQFDAAAGLVPVRLHALRISFKELRYGIEFFAPLFPAKATTRYIAALTRAQDTLGFLQDVDIAHGRLAAWAGENGGLRAAAAFILGWHGPRYARLRRRVLHDCEPLLWGKTPW</sequence>
<evidence type="ECO:0000259" key="2">
    <source>
        <dbReference type="PROSITE" id="PS51708"/>
    </source>
</evidence>
<accession>A0ABW1ALE2</accession>
<dbReference type="EMBL" id="JBHSOG010000007">
    <property type="protein sequence ID" value="MFC5768103.1"/>
    <property type="molecule type" value="Genomic_DNA"/>
</dbReference>
<evidence type="ECO:0000259" key="1">
    <source>
        <dbReference type="PROSITE" id="PS51707"/>
    </source>
</evidence>
<feature type="domain" description="CYTH" evidence="1">
    <location>
        <begin position="2"/>
        <end position="206"/>
    </location>
</feature>
<dbReference type="Proteomes" id="UP001595974">
    <property type="component" value="Unassembled WGS sequence"/>
</dbReference>
<dbReference type="PROSITE" id="PS51707">
    <property type="entry name" value="CYTH"/>
    <property type="match status" value="1"/>
</dbReference>
<dbReference type="InterPro" id="IPR039013">
    <property type="entry name" value="YgiF"/>
</dbReference>
<dbReference type="Gene3D" id="1.40.20.10">
    <property type="entry name" value="CHAD domain"/>
    <property type="match status" value="1"/>
</dbReference>
<evidence type="ECO:0000313" key="3">
    <source>
        <dbReference type="EMBL" id="MFC5768103.1"/>
    </source>
</evidence>
<dbReference type="SUPFAM" id="SSF55154">
    <property type="entry name" value="CYTH-like phosphatases"/>
    <property type="match status" value="1"/>
</dbReference>